<evidence type="ECO:0000313" key="6">
    <source>
        <dbReference type="Proteomes" id="UP001174909"/>
    </source>
</evidence>
<sequence length="584" mass="64387">MTSMPVLQVSDLSLTYQIRQGEVKAVQGVGFELARGQSLGLVGESGCGKSSVANCLMGLLPDNARVTGGRVLLGGEDILSLSEEDLRKYRWRRIAMVFQAAMNVLDPVYRVGQQIIEAIEAHGMETTDSKARQRVADLFRKVGLDPQLMDRYPHEFSGGMRQRAVIAMALSCEPDVIIADEPTTALDVIVQDRILREFKSIQMENDMAVIYISHDIAVVAEVTDLVAVMYAGHIVESGSTADVLTAPLHPYTAALMSSFPSAPSGRNNNAARRYELMLNDDRVSQAMPELAGGTGPIIEVEGLIKRFPVSKNLFRKPTGFIHAVDDVSLTLARGESLGVVGESGCGKTTIGKLLVKLLDPDEGRIRVRFPASSNVDGTEMREFRRHAQMIFQDPYESMNPRRTIYDIVSEPLAVQKIGSVMDRVERVSETLTSVGLTPAADFLFRHPHELSGGQRQRVAIARALVIRPRFVVADEPTSMLDVSSRTGIMLLMQQLARDLGIAYLYVTHDLAVARYMCDRIAVMYLGKVVELAETEELLRNPLHPYTKALLSAVPVPDPGHRREPPNIRGDLTLTVNPPDRCRFL</sequence>
<dbReference type="PANTHER" id="PTHR43776:SF8">
    <property type="entry name" value="ABC TRANSPORTER, ATP-BINDING PROTEIN"/>
    <property type="match status" value="1"/>
</dbReference>
<keyword evidence="6" id="KW-1185">Reference proteome</keyword>
<dbReference type="InterPro" id="IPR003439">
    <property type="entry name" value="ABC_transporter-like_ATP-bd"/>
</dbReference>
<keyword evidence="1" id="KW-0813">Transport</keyword>
<dbReference type="GO" id="GO:0005524">
    <property type="term" value="F:ATP binding"/>
    <property type="evidence" value="ECO:0007669"/>
    <property type="project" value="UniProtKB-KW"/>
</dbReference>
<name>A0AA35TFE1_GEOBA</name>
<dbReference type="Pfam" id="PF00005">
    <property type="entry name" value="ABC_tran"/>
    <property type="match status" value="2"/>
</dbReference>
<dbReference type="InterPro" id="IPR027417">
    <property type="entry name" value="P-loop_NTPase"/>
</dbReference>
<dbReference type="PROSITE" id="PS00211">
    <property type="entry name" value="ABC_TRANSPORTER_1"/>
    <property type="match status" value="2"/>
</dbReference>
<reference evidence="5" key="1">
    <citation type="submission" date="2023-03" db="EMBL/GenBank/DDBJ databases">
        <authorList>
            <person name="Steffen K."/>
            <person name="Cardenas P."/>
        </authorList>
    </citation>
    <scope>NUCLEOTIDE SEQUENCE</scope>
</reference>
<gene>
    <name evidence="5" type="ORF">GBAR_LOCUS25981</name>
</gene>
<dbReference type="InterPro" id="IPR003593">
    <property type="entry name" value="AAA+_ATPase"/>
</dbReference>
<keyword evidence="2" id="KW-0547">Nucleotide-binding</keyword>
<evidence type="ECO:0000259" key="4">
    <source>
        <dbReference type="PROSITE" id="PS50893"/>
    </source>
</evidence>
<feature type="domain" description="ABC transporter" evidence="4">
    <location>
        <begin position="298"/>
        <end position="550"/>
    </location>
</feature>
<comment type="caution">
    <text evidence="5">The sequence shown here is derived from an EMBL/GenBank/DDBJ whole genome shotgun (WGS) entry which is preliminary data.</text>
</comment>
<accession>A0AA35TFE1</accession>
<feature type="domain" description="ABC transporter" evidence="4">
    <location>
        <begin position="7"/>
        <end position="256"/>
    </location>
</feature>
<dbReference type="EMBL" id="CASHTH010003597">
    <property type="protein sequence ID" value="CAI8046994.1"/>
    <property type="molecule type" value="Genomic_DNA"/>
</dbReference>
<dbReference type="NCBIfam" id="NF007739">
    <property type="entry name" value="PRK10419.1"/>
    <property type="match status" value="2"/>
</dbReference>
<dbReference type="SMART" id="SM00382">
    <property type="entry name" value="AAA"/>
    <property type="match status" value="2"/>
</dbReference>
<dbReference type="GO" id="GO:0016887">
    <property type="term" value="F:ATP hydrolysis activity"/>
    <property type="evidence" value="ECO:0007669"/>
    <property type="project" value="InterPro"/>
</dbReference>
<dbReference type="GO" id="GO:0015833">
    <property type="term" value="P:peptide transport"/>
    <property type="evidence" value="ECO:0007669"/>
    <property type="project" value="InterPro"/>
</dbReference>
<dbReference type="GO" id="GO:0055085">
    <property type="term" value="P:transmembrane transport"/>
    <property type="evidence" value="ECO:0007669"/>
    <property type="project" value="UniProtKB-ARBA"/>
</dbReference>
<dbReference type="InterPro" id="IPR017871">
    <property type="entry name" value="ABC_transporter-like_CS"/>
</dbReference>
<organism evidence="5 6">
    <name type="scientific">Geodia barretti</name>
    <name type="common">Barrett's horny sponge</name>
    <dbReference type="NCBI Taxonomy" id="519541"/>
    <lineage>
        <taxon>Eukaryota</taxon>
        <taxon>Metazoa</taxon>
        <taxon>Porifera</taxon>
        <taxon>Demospongiae</taxon>
        <taxon>Heteroscleromorpha</taxon>
        <taxon>Tetractinellida</taxon>
        <taxon>Astrophorina</taxon>
        <taxon>Geodiidae</taxon>
        <taxon>Geodia</taxon>
    </lineage>
</organism>
<dbReference type="Proteomes" id="UP001174909">
    <property type="component" value="Unassembled WGS sequence"/>
</dbReference>
<dbReference type="AlphaFoldDB" id="A0AA35TFE1"/>
<proteinExistence type="predicted"/>
<evidence type="ECO:0000256" key="3">
    <source>
        <dbReference type="ARBA" id="ARBA00022840"/>
    </source>
</evidence>
<dbReference type="CDD" id="cd03257">
    <property type="entry name" value="ABC_NikE_OppD_transporters"/>
    <property type="match status" value="2"/>
</dbReference>
<protein>
    <submittedName>
        <fullName evidence="5">Glutathione import ATP-binding protein GsiA</fullName>
    </submittedName>
</protein>
<dbReference type="NCBIfam" id="TIGR01727">
    <property type="entry name" value="oligo_HPY"/>
    <property type="match status" value="1"/>
</dbReference>
<dbReference type="PANTHER" id="PTHR43776">
    <property type="entry name" value="TRANSPORT ATP-BINDING PROTEIN"/>
    <property type="match status" value="1"/>
</dbReference>
<dbReference type="Gene3D" id="3.40.50.300">
    <property type="entry name" value="P-loop containing nucleotide triphosphate hydrolases"/>
    <property type="match status" value="2"/>
</dbReference>
<keyword evidence="3 5" id="KW-0067">ATP-binding</keyword>
<dbReference type="Pfam" id="PF08352">
    <property type="entry name" value="oligo_HPY"/>
    <property type="match status" value="2"/>
</dbReference>
<dbReference type="InterPro" id="IPR013563">
    <property type="entry name" value="Oligopep_ABC_C"/>
</dbReference>
<evidence type="ECO:0000256" key="2">
    <source>
        <dbReference type="ARBA" id="ARBA00022741"/>
    </source>
</evidence>
<evidence type="ECO:0000256" key="1">
    <source>
        <dbReference type="ARBA" id="ARBA00022448"/>
    </source>
</evidence>
<dbReference type="FunFam" id="3.40.50.300:FF:000016">
    <property type="entry name" value="Oligopeptide ABC transporter ATP-binding component"/>
    <property type="match status" value="1"/>
</dbReference>
<dbReference type="NCBIfam" id="NF008453">
    <property type="entry name" value="PRK11308.1"/>
    <property type="match status" value="2"/>
</dbReference>
<evidence type="ECO:0000313" key="5">
    <source>
        <dbReference type="EMBL" id="CAI8046994.1"/>
    </source>
</evidence>
<dbReference type="PROSITE" id="PS50893">
    <property type="entry name" value="ABC_TRANSPORTER_2"/>
    <property type="match status" value="2"/>
</dbReference>
<dbReference type="InterPro" id="IPR050319">
    <property type="entry name" value="ABC_transp_ATP-bind"/>
</dbReference>
<dbReference type="SUPFAM" id="SSF52540">
    <property type="entry name" value="P-loop containing nucleoside triphosphate hydrolases"/>
    <property type="match status" value="2"/>
</dbReference>